<evidence type="ECO:0000256" key="2">
    <source>
        <dbReference type="ARBA" id="ARBA00008896"/>
    </source>
</evidence>
<evidence type="ECO:0000256" key="1">
    <source>
        <dbReference type="ARBA" id="ARBA00004852"/>
    </source>
</evidence>
<evidence type="ECO:0000256" key="7">
    <source>
        <dbReference type="ARBA" id="ARBA00048859"/>
    </source>
</evidence>
<evidence type="ECO:0000259" key="11">
    <source>
        <dbReference type="Pfam" id="PF02729"/>
    </source>
</evidence>
<organism evidence="12 13">
    <name type="scientific">Kitasatospora atroaurantiaca</name>
    <dbReference type="NCBI Taxonomy" id="285545"/>
    <lineage>
        <taxon>Bacteria</taxon>
        <taxon>Bacillati</taxon>
        <taxon>Actinomycetota</taxon>
        <taxon>Actinomycetes</taxon>
        <taxon>Kitasatosporales</taxon>
        <taxon>Streptomycetaceae</taxon>
        <taxon>Kitasatospora</taxon>
    </lineage>
</organism>
<comment type="catalytic activity">
    <reaction evidence="7">
        <text>carbamoyl phosphate + L-aspartate = N-carbamoyl-L-aspartate + phosphate + H(+)</text>
        <dbReference type="Rhea" id="RHEA:20013"/>
        <dbReference type="ChEBI" id="CHEBI:15378"/>
        <dbReference type="ChEBI" id="CHEBI:29991"/>
        <dbReference type="ChEBI" id="CHEBI:32814"/>
        <dbReference type="ChEBI" id="CHEBI:43474"/>
        <dbReference type="ChEBI" id="CHEBI:58228"/>
        <dbReference type="EC" id="2.1.3.2"/>
    </reaction>
</comment>
<dbReference type="EC" id="2.1.3.2" evidence="3 8"/>
<dbReference type="GO" id="GO:0004070">
    <property type="term" value="F:aspartate carbamoyltransferase activity"/>
    <property type="evidence" value="ECO:0007669"/>
    <property type="project" value="UniProtKB-UniRule"/>
</dbReference>
<dbReference type="Pfam" id="PF00185">
    <property type="entry name" value="OTCace"/>
    <property type="match status" value="1"/>
</dbReference>
<dbReference type="GO" id="GO:0005829">
    <property type="term" value="C:cytosol"/>
    <property type="evidence" value="ECO:0007669"/>
    <property type="project" value="TreeGrafter"/>
</dbReference>
<reference evidence="12 13" key="1">
    <citation type="submission" date="2019-06" db="EMBL/GenBank/DDBJ databases">
        <title>Sequencing the genomes of 1000 actinobacteria strains.</title>
        <authorList>
            <person name="Klenk H.-P."/>
        </authorList>
    </citation>
    <scope>NUCLEOTIDE SEQUENCE [LARGE SCALE GENOMIC DNA]</scope>
    <source>
        <strain evidence="12 13">DSM 41649</strain>
    </source>
</reference>
<evidence type="ECO:0000256" key="8">
    <source>
        <dbReference type="NCBIfam" id="TIGR00670"/>
    </source>
</evidence>
<dbReference type="InterPro" id="IPR006131">
    <property type="entry name" value="Asp_carbamoyltransf_Asp/Orn-bd"/>
</dbReference>
<dbReference type="GO" id="GO:0006207">
    <property type="term" value="P:'de novo' pyrimidine nucleobase biosynthetic process"/>
    <property type="evidence" value="ECO:0007669"/>
    <property type="project" value="InterPro"/>
</dbReference>
<dbReference type="GO" id="GO:0044205">
    <property type="term" value="P:'de novo' UMP biosynthetic process"/>
    <property type="evidence" value="ECO:0007669"/>
    <property type="project" value="UniProtKB-UniPathway"/>
</dbReference>
<gene>
    <name evidence="12" type="ORF">FB465_3450</name>
</gene>
<evidence type="ECO:0000313" key="12">
    <source>
        <dbReference type="EMBL" id="TWE18381.1"/>
    </source>
</evidence>
<evidence type="ECO:0000256" key="4">
    <source>
        <dbReference type="ARBA" id="ARBA00022679"/>
    </source>
</evidence>
<dbReference type="Gene3D" id="3.40.50.1370">
    <property type="entry name" value="Aspartate/ornithine carbamoyltransferase"/>
    <property type="match status" value="2"/>
</dbReference>
<keyword evidence="4 9" id="KW-0808">Transferase</keyword>
<dbReference type="Proteomes" id="UP000318416">
    <property type="component" value="Unassembled WGS sequence"/>
</dbReference>
<dbReference type="InterPro" id="IPR002082">
    <property type="entry name" value="Asp_carbamoyltransf"/>
</dbReference>
<comment type="function">
    <text evidence="6">Catalyzes the condensation of carbamoyl phosphate and aspartate to form carbamoyl aspartate and inorganic phosphate, the committed step in the de novo pyrimidine nucleotide biosynthesis pathway.</text>
</comment>
<dbReference type="PRINTS" id="PR00101">
    <property type="entry name" value="ATCASE"/>
</dbReference>
<name>A0A561ES08_9ACTN</name>
<dbReference type="GO" id="GO:0016597">
    <property type="term" value="F:amino acid binding"/>
    <property type="evidence" value="ECO:0007669"/>
    <property type="project" value="InterPro"/>
</dbReference>
<sequence length="345" mass="37761">MSLTGKHILSSDLFDRDELERLFELAEVLVPVARGEQVTRALEGAVMASLFFEPSTRTRLSCESAFLRLGGAVTSTTGSEVSSLAKGESLADTSQVISGYCDLAVMRHPEVSSIHEFAAVTNIPVVNAGNGAGEHPTQALLDMFTLHREFGRLGKSMDGRRIALIGDLRHGRAPHSLMKLLALYEDLTIVCIAPESLGMPQELLELAVSHGHRIEESHRPSIALKEADAVYATRLQTERFADKPLPYSDEFRVDRALVSQVCRADAVIMHPLPRDSRPGANDLGADLNGDPRLAVFRQSDAGIPTRMALFASVLGVADEVRKSLRPAGWYRPEYTRPDDAPFYKS</sequence>
<dbReference type="InterPro" id="IPR006130">
    <property type="entry name" value="Asp/Orn_carbamoylTrfase"/>
</dbReference>
<dbReference type="InterPro" id="IPR036901">
    <property type="entry name" value="Asp/Orn_carbamoylTrfase_sf"/>
</dbReference>
<evidence type="ECO:0000256" key="6">
    <source>
        <dbReference type="ARBA" id="ARBA00043884"/>
    </source>
</evidence>
<dbReference type="PROSITE" id="PS00097">
    <property type="entry name" value="CARBAMOYLTRANSFERASE"/>
    <property type="match status" value="1"/>
</dbReference>
<evidence type="ECO:0000256" key="3">
    <source>
        <dbReference type="ARBA" id="ARBA00013008"/>
    </source>
</evidence>
<comment type="caution">
    <text evidence="12">The sequence shown here is derived from an EMBL/GenBank/DDBJ whole genome shotgun (WGS) entry which is preliminary data.</text>
</comment>
<dbReference type="UniPathway" id="UPA00070">
    <property type="reaction ID" value="UER00116"/>
</dbReference>
<dbReference type="GO" id="GO:0006520">
    <property type="term" value="P:amino acid metabolic process"/>
    <property type="evidence" value="ECO:0007669"/>
    <property type="project" value="InterPro"/>
</dbReference>
<accession>A0A561ES08</accession>
<protein>
    <recommendedName>
        <fullName evidence="3 8">Aspartate carbamoyltransferase</fullName>
        <ecNumber evidence="3 8">2.1.3.2</ecNumber>
    </recommendedName>
</protein>
<dbReference type="InterPro" id="IPR006132">
    <property type="entry name" value="Asp/Orn_carbamoyltranf_P-bd"/>
</dbReference>
<dbReference type="PRINTS" id="PR00100">
    <property type="entry name" value="AOTCASE"/>
</dbReference>
<evidence type="ECO:0000256" key="5">
    <source>
        <dbReference type="ARBA" id="ARBA00022975"/>
    </source>
</evidence>
<evidence type="ECO:0000259" key="10">
    <source>
        <dbReference type="Pfam" id="PF00185"/>
    </source>
</evidence>
<proteinExistence type="inferred from homology"/>
<keyword evidence="5" id="KW-0665">Pyrimidine biosynthesis</keyword>
<feature type="domain" description="Aspartate/ornithine carbamoyltransferase carbamoyl-P binding" evidence="11">
    <location>
        <begin position="6"/>
        <end position="147"/>
    </location>
</feature>
<dbReference type="PANTHER" id="PTHR45753:SF6">
    <property type="entry name" value="ASPARTATE CARBAMOYLTRANSFERASE"/>
    <property type="match status" value="1"/>
</dbReference>
<dbReference type="RefSeq" id="WP_170290612.1">
    <property type="nucleotide sequence ID" value="NZ_BAAABR010000006.1"/>
</dbReference>
<dbReference type="EMBL" id="VIVR01000001">
    <property type="protein sequence ID" value="TWE18381.1"/>
    <property type="molecule type" value="Genomic_DNA"/>
</dbReference>
<dbReference type="AlphaFoldDB" id="A0A561ES08"/>
<dbReference type="NCBIfam" id="TIGR00670">
    <property type="entry name" value="asp_carb_tr"/>
    <property type="match status" value="1"/>
</dbReference>
<dbReference type="Pfam" id="PF02729">
    <property type="entry name" value="OTCace_N"/>
    <property type="match status" value="1"/>
</dbReference>
<evidence type="ECO:0000256" key="9">
    <source>
        <dbReference type="RuleBase" id="RU003634"/>
    </source>
</evidence>
<comment type="similarity">
    <text evidence="2">Belongs to the aspartate/ornithine carbamoyltransferase superfamily. ATCase family.</text>
</comment>
<evidence type="ECO:0000313" key="13">
    <source>
        <dbReference type="Proteomes" id="UP000318416"/>
    </source>
</evidence>
<feature type="domain" description="Aspartate/ornithine carbamoyltransferase Asp/Orn-binding" evidence="10">
    <location>
        <begin position="159"/>
        <end position="312"/>
    </location>
</feature>
<dbReference type="SUPFAM" id="SSF53671">
    <property type="entry name" value="Aspartate/ornithine carbamoyltransferase"/>
    <property type="match status" value="1"/>
</dbReference>
<comment type="pathway">
    <text evidence="1">Pyrimidine metabolism; UMP biosynthesis via de novo pathway; (S)-dihydroorotate from bicarbonate: step 2/3.</text>
</comment>
<keyword evidence="13" id="KW-1185">Reference proteome</keyword>
<dbReference type="PANTHER" id="PTHR45753">
    <property type="entry name" value="ORNITHINE CARBAMOYLTRANSFERASE, MITOCHONDRIAL"/>
    <property type="match status" value="1"/>
</dbReference>